<dbReference type="RefSeq" id="WP_207275355.1">
    <property type="nucleotide sequence ID" value="NZ_JAFMPK010000041.1"/>
</dbReference>
<evidence type="ECO:0008006" key="4">
    <source>
        <dbReference type="Google" id="ProtNLM"/>
    </source>
</evidence>
<keyword evidence="1" id="KW-0732">Signal</keyword>
<dbReference type="Gene3D" id="3.40.190.10">
    <property type="entry name" value="Periplasmic binding protein-like II"/>
    <property type="match status" value="1"/>
</dbReference>
<protein>
    <recommendedName>
        <fullName evidence="4">Extracellular solute-binding protein</fullName>
    </recommendedName>
</protein>
<organism evidence="2 3">
    <name type="scientific">Myceligenerans salitolerans</name>
    <dbReference type="NCBI Taxonomy" id="1230528"/>
    <lineage>
        <taxon>Bacteria</taxon>
        <taxon>Bacillati</taxon>
        <taxon>Actinomycetota</taxon>
        <taxon>Actinomycetes</taxon>
        <taxon>Micrococcales</taxon>
        <taxon>Promicromonosporaceae</taxon>
        <taxon>Myceligenerans</taxon>
    </lineage>
</organism>
<gene>
    <name evidence="2" type="ORF">J0911_10165</name>
</gene>
<sequence>MDRKILRIRISVAVSVSALVLSAAAWGPGLDGPARHGNDGLRVLVGPGDGGETRSVRAAVRAWSAESGQRATVRVAADMPRQLSQQFAGGNPPDVFALDAEELTAYATRGFLRPYGGDLPGAEHVDPALVETFTVGGELVCAPKAPAHGATGPSAGGTDGAASFGECWGVAAESTDPEAAVDLVRHLTRHLVDTAG</sequence>
<dbReference type="Proteomes" id="UP000664617">
    <property type="component" value="Unassembled WGS sequence"/>
</dbReference>
<evidence type="ECO:0000313" key="2">
    <source>
        <dbReference type="EMBL" id="MBO0609395.1"/>
    </source>
</evidence>
<dbReference type="SUPFAM" id="SSF53850">
    <property type="entry name" value="Periplasmic binding protein-like II"/>
    <property type="match status" value="1"/>
</dbReference>
<accession>A0ABS3I8X3</accession>
<proteinExistence type="predicted"/>
<evidence type="ECO:0000313" key="3">
    <source>
        <dbReference type="Proteomes" id="UP000664617"/>
    </source>
</evidence>
<dbReference type="EMBL" id="JAFMPK010000041">
    <property type="protein sequence ID" value="MBO0609395.1"/>
    <property type="molecule type" value="Genomic_DNA"/>
</dbReference>
<feature type="chain" id="PRO_5047526302" description="Extracellular solute-binding protein" evidence="1">
    <location>
        <begin position="26"/>
        <end position="196"/>
    </location>
</feature>
<comment type="caution">
    <text evidence="2">The sequence shown here is derived from an EMBL/GenBank/DDBJ whole genome shotgun (WGS) entry which is preliminary data.</text>
</comment>
<feature type="signal peptide" evidence="1">
    <location>
        <begin position="1"/>
        <end position="25"/>
    </location>
</feature>
<reference evidence="3" key="1">
    <citation type="submission" date="2023-07" db="EMBL/GenBank/DDBJ databases">
        <title>Myceligenerans salitolerans sp. nov., a halotolerant actinomycete isolated from a salt lake in Xinjiang, China.</title>
        <authorList>
            <person name="Guan T."/>
        </authorList>
    </citation>
    <scope>NUCLEOTIDE SEQUENCE [LARGE SCALE GENOMIC DNA]</scope>
    <source>
        <strain evidence="3">XHU 5031</strain>
    </source>
</reference>
<name>A0ABS3I8X3_9MICO</name>
<evidence type="ECO:0000256" key="1">
    <source>
        <dbReference type="SAM" id="SignalP"/>
    </source>
</evidence>
<keyword evidence="3" id="KW-1185">Reference proteome</keyword>